<evidence type="ECO:0000256" key="3">
    <source>
        <dbReference type="SAM" id="Coils"/>
    </source>
</evidence>
<sequence>MMTFQAKQSDAELSSTKGEIAELKRRISHLQHDIDTLKLHRETLQSSFTEVDTHGQNAMSDANVRIKMLKKALMESKHLMAKQIKEYQDLMNIKLGLDIEISTYKKLMEGEEERLGQQNFATIHSVPISRNVSPAPSNSEYNHQRRRSGPVLIKTVETKQISYS</sequence>
<comment type="caution">
    <text evidence="6">The sequence shown here is derived from an EMBL/GenBank/DDBJ whole genome shotgun (WGS) entry which is preliminary data.</text>
</comment>
<feature type="region of interest" description="Disordered" evidence="4">
    <location>
        <begin position="129"/>
        <end position="149"/>
    </location>
</feature>
<accession>A0ABV0QQ86</accession>
<organism evidence="6 7">
    <name type="scientific">Xenoophorus captivus</name>
    <dbReference type="NCBI Taxonomy" id="1517983"/>
    <lineage>
        <taxon>Eukaryota</taxon>
        <taxon>Metazoa</taxon>
        <taxon>Chordata</taxon>
        <taxon>Craniata</taxon>
        <taxon>Vertebrata</taxon>
        <taxon>Euteleostomi</taxon>
        <taxon>Actinopterygii</taxon>
        <taxon>Neopterygii</taxon>
        <taxon>Teleostei</taxon>
        <taxon>Neoteleostei</taxon>
        <taxon>Acanthomorphata</taxon>
        <taxon>Ovalentaria</taxon>
        <taxon>Atherinomorphae</taxon>
        <taxon>Cyprinodontiformes</taxon>
        <taxon>Goodeidae</taxon>
        <taxon>Xenoophorus</taxon>
    </lineage>
</organism>
<feature type="coiled-coil region" evidence="3">
    <location>
        <begin position="6"/>
        <end position="40"/>
    </location>
</feature>
<evidence type="ECO:0000256" key="4">
    <source>
        <dbReference type="SAM" id="MobiDB-lite"/>
    </source>
</evidence>
<evidence type="ECO:0000313" key="6">
    <source>
        <dbReference type="EMBL" id="MEQ2197980.1"/>
    </source>
</evidence>
<name>A0ABV0QQ86_9TELE</name>
<dbReference type="Pfam" id="PF00038">
    <property type="entry name" value="Filament"/>
    <property type="match status" value="1"/>
</dbReference>
<evidence type="ECO:0000313" key="7">
    <source>
        <dbReference type="Proteomes" id="UP001434883"/>
    </source>
</evidence>
<dbReference type="PROSITE" id="PS51842">
    <property type="entry name" value="IF_ROD_2"/>
    <property type="match status" value="1"/>
</dbReference>
<feature type="domain" description="IF rod" evidence="5">
    <location>
        <begin position="1"/>
        <end position="115"/>
    </location>
</feature>
<keyword evidence="2 3" id="KW-0175">Coiled coil</keyword>
<dbReference type="InterPro" id="IPR039008">
    <property type="entry name" value="IF_rod_dom"/>
</dbReference>
<dbReference type="SUPFAM" id="SSF64593">
    <property type="entry name" value="Intermediate filament protein, coiled coil region"/>
    <property type="match status" value="1"/>
</dbReference>
<evidence type="ECO:0000259" key="5">
    <source>
        <dbReference type="PROSITE" id="PS51842"/>
    </source>
</evidence>
<keyword evidence="7" id="KW-1185">Reference proteome</keyword>
<dbReference type="Gene3D" id="1.20.5.170">
    <property type="match status" value="1"/>
</dbReference>
<dbReference type="Proteomes" id="UP001434883">
    <property type="component" value="Unassembled WGS sequence"/>
</dbReference>
<protein>
    <recommendedName>
        <fullName evidence="5">IF rod domain-containing protein</fullName>
    </recommendedName>
</protein>
<gene>
    <name evidence="6" type="ORF">XENOCAPTIV_005964</name>
</gene>
<dbReference type="EMBL" id="JAHRIN010018458">
    <property type="protein sequence ID" value="MEQ2197980.1"/>
    <property type="molecule type" value="Genomic_DNA"/>
</dbReference>
<feature type="compositionally biased region" description="Polar residues" evidence="4">
    <location>
        <begin position="129"/>
        <end position="141"/>
    </location>
</feature>
<keyword evidence="1" id="KW-0403">Intermediate filament</keyword>
<dbReference type="PANTHER" id="PTHR45616">
    <property type="entry name" value="GATA-TYPE DOMAIN-CONTAINING PROTEIN"/>
    <property type="match status" value="1"/>
</dbReference>
<evidence type="ECO:0000256" key="1">
    <source>
        <dbReference type="ARBA" id="ARBA00022754"/>
    </source>
</evidence>
<reference evidence="6 7" key="1">
    <citation type="submission" date="2021-06" db="EMBL/GenBank/DDBJ databases">
        <authorList>
            <person name="Palmer J.M."/>
        </authorList>
    </citation>
    <scope>NUCLEOTIDE SEQUENCE [LARGE SCALE GENOMIC DNA]</scope>
    <source>
        <strain evidence="6 7">XC_2019</strain>
        <tissue evidence="6">Muscle</tissue>
    </source>
</reference>
<proteinExistence type="predicted"/>
<evidence type="ECO:0000256" key="2">
    <source>
        <dbReference type="ARBA" id="ARBA00023054"/>
    </source>
</evidence>
<dbReference type="PANTHER" id="PTHR45616:SF9">
    <property type="entry name" value="KERATIN, TYPE II CYTOSKELETAL 8-RELATED"/>
    <property type="match status" value="1"/>
</dbReference>